<dbReference type="EMBL" id="JAXBLV010000226">
    <property type="protein sequence ID" value="MDY3562970.1"/>
    <property type="molecule type" value="Genomic_DNA"/>
</dbReference>
<evidence type="ECO:0000313" key="2">
    <source>
        <dbReference type="EMBL" id="MDY3562970.1"/>
    </source>
</evidence>
<keyword evidence="1" id="KW-1133">Transmembrane helix</keyword>
<dbReference type="Proteomes" id="UP001272242">
    <property type="component" value="Unassembled WGS sequence"/>
</dbReference>
<keyword evidence="3" id="KW-1185">Reference proteome</keyword>
<comment type="caution">
    <text evidence="2">The sequence shown here is derived from an EMBL/GenBank/DDBJ whole genome shotgun (WGS) entry which is preliminary data.</text>
</comment>
<protein>
    <submittedName>
        <fullName evidence="2">Uncharacterized protein</fullName>
    </submittedName>
</protein>
<feature type="transmembrane region" description="Helical" evidence="1">
    <location>
        <begin position="12"/>
        <end position="33"/>
    </location>
</feature>
<organism evidence="2 3">
    <name type="scientific">Gemmata algarum</name>
    <dbReference type="NCBI Taxonomy" id="2975278"/>
    <lineage>
        <taxon>Bacteria</taxon>
        <taxon>Pseudomonadati</taxon>
        <taxon>Planctomycetota</taxon>
        <taxon>Planctomycetia</taxon>
        <taxon>Gemmatales</taxon>
        <taxon>Gemmataceae</taxon>
        <taxon>Gemmata</taxon>
    </lineage>
</organism>
<proteinExistence type="predicted"/>
<feature type="transmembrane region" description="Helical" evidence="1">
    <location>
        <begin position="45"/>
        <end position="64"/>
    </location>
</feature>
<evidence type="ECO:0000313" key="3">
    <source>
        <dbReference type="Proteomes" id="UP001272242"/>
    </source>
</evidence>
<reference evidence="3" key="1">
    <citation type="journal article" date="2023" name="Mar. Drugs">
        <title>Gemmata algarum, a Novel Planctomycete Isolated from an Algal Mat, Displays Antimicrobial Activity.</title>
        <authorList>
            <person name="Kumar G."/>
            <person name="Kallscheuer N."/>
            <person name="Kashif M."/>
            <person name="Ahamad S."/>
            <person name="Jagadeeshwari U."/>
            <person name="Pannikurungottu S."/>
            <person name="Haufschild T."/>
            <person name="Kabuu M."/>
            <person name="Sasikala C."/>
            <person name="Jogler C."/>
            <person name="Ramana C."/>
        </authorList>
    </citation>
    <scope>NUCLEOTIDE SEQUENCE [LARGE SCALE GENOMIC DNA]</scope>
    <source>
        <strain evidence="3">JC673</strain>
    </source>
</reference>
<name>A0ABU5F6N3_9BACT</name>
<gene>
    <name evidence="2" type="ORF">R5W23_004453</name>
</gene>
<keyword evidence="1" id="KW-0472">Membrane</keyword>
<dbReference type="RefSeq" id="WP_320689238.1">
    <property type="nucleotide sequence ID" value="NZ_JAXBLV010000226.1"/>
</dbReference>
<keyword evidence="1" id="KW-0812">Transmembrane</keyword>
<sequence length="91" mass="9727">MRRLSRRDRVLIAIIMTGDWMVIIALIGAGAYLGGLVGDGRQWQLFGGSLGMGVAVLIISRVFLRDSLIETGCLLVLIGLLGATCILAARK</sequence>
<accession>A0ABU5F6N3</accession>
<feature type="transmembrane region" description="Helical" evidence="1">
    <location>
        <begin position="71"/>
        <end position="89"/>
    </location>
</feature>
<evidence type="ECO:0000256" key="1">
    <source>
        <dbReference type="SAM" id="Phobius"/>
    </source>
</evidence>